<proteinExistence type="predicted"/>
<gene>
    <name evidence="2" type="ORF">HGRIS_003853</name>
</gene>
<comment type="caution">
    <text evidence="2">The sequence shown here is derived from an EMBL/GenBank/DDBJ whole genome shotgun (WGS) entry which is preliminary data.</text>
</comment>
<dbReference type="InterPro" id="IPR032675">
    <property type="entry name" value="LRR_dom_sf"/>
</dbReference>
<dbReference type="EMBL" id="JASNQZ010000007">
    <property type="protein sequence ID" value="KAL0954921.1"/>
    <property type="molecule type" value="Genomic_DNA"/>
</dbReference>
<feature type="region of interest" description="Disordered" evidence="1">
    <location>
        <begin position="14"/>
        <end position="53"/>
    </location>
</feature>
<dbReference type="Proteomes" id="UP001556367">
    <property type="component" value="Unassembled WGS sequence"/>
</dbReference>
<protein>
    <submittedName>
        <fullName evidence="2">Uncharacterized protein</fullName>
    </submittedName>
</protein>
<reference evidence="3" key="1">
    <citation type="submission" date="2024-06" db="EMBL/GenBank/DDBJ databases">
        <title>Multi-omics analyses provide insights into the biosynthesis of the anticancer antibiotic pleurotin in Hohenbuehelia grisea.</title>
        <authorList>
            <person name="Weaver J.A."/>
            <person name="Alberti F."/>
        </authorList>
    </citation>
    <scope>NUCLEOTIDE SEQUENCE [LARGE SCALE GENOMIC DNA]</scope>
    <source>
        <strain evidence="3">T-177</strain>
    </source>
</reference>
<evidence type="ECO:0000256" key="1">
    <source>
        <dbReference type="SAM" id="MobiDB-lite"/>
    </source>
</evidence>
<evidence type="ECO:0000313" key="3">
    <source>
        <dbReference type="Proteomes" id="UP001556367"/>
    </source>
</evidence>
<name>A0ABR3JH71_9AGAR</name>
<feature type="compositionally biased region" description="Basic and acidic residues" evidence="1">
    <location>
        <begin position="67"/>
        <end position="77"/>
    </location>
</feature>
<accession>A0ABR3JH71</accession>
<organism evidence="2 3">
    <name type="scientific">Hohenbuehelia grisea</name>
    <dbReference type="NCBI Taxonomy" id="104357"/>
    <lineage>
        <taxon>Eukaryota</taxon>
        <taxon>Fungi</taxon>
        <taxon>Dikarya</taxon>
        <taxon>Basidiomycota</taxon>
        <taxon>Agaricomycotina</taxon>
        <taxon>Agaricomycetes</taxon>
        <taxon>Agaricomycetidae</taxon>
        <taxon>Agaricales</taxon>
        <taxon>Pleurotineae</taxon>
        <taxon>Pleurotaceae</taxon>
        <taxon>Hohenbuehelia</taxon>
    </lineage>
</organism>
<keyword evidence="3" id="KW-1185">Reference proteome</keyword>
<evidence type="ECO:0000313" key="2">
    <source>
        <dbReference type="EMBL" id="KAL0954921.1"/>
    </source>
</evidence>
<sequence length="428" mass="47895">MTGILICASAGGNASEDCAQPGAHNSQPNDVLATPSPHHAHGSPPPTTPVSPVAPVQVVVSSSTKEFSQKSVDDVAHPNKRTVPGPSTLNRADQSAPVYKISFEVLALIFKFALGNVPNEMKDWTTSPSDLEMRDIGPYFWKTFMAVRGTNLYWREVLHCTIRVVPFLDATSFHIVTGLLKSMTGKIQIVDKLIPRERPKILIFPTPREVMAPAFERLTVLSLERQLNLDDHEVVEEYFDHPAPMLESFRLTGTPRTRVKKISQRLFDDTAPALREITLTHCILPATSPLLVNLTYLSLTTLQGAPEPGFYDMLSAAKNLVLLDLDVGLPKIETPGPPRSLELPRLRHLRIFDKDRFGQITEFFRRLNAPSHLDIEILWDNWDWRKIGITEVNLARAELKAMLEAWRHDTRAGELVPRNGTTTITDFP</sequence>
<feature type="region of interest" description="Disordered" evidence="1">
    <location>
        <begin position="66"/>
        <end position="89"/>
    </location>
</feature>
<dbReference type="SUPFAM" id="SSF52047">
    <property type="entry name" value="RNI-like"/>
    <property type="match status" value="1"/>
</dbReference>
<dbReference type="Gene3D" id="3.80.10.10">
    <property type="entry name" value="Ribonuclease Inhibitor"/>
    <property type="match status" value="1"/>
</dbReference>